<feature type="compositionally biased region" description="Polar residues" evidence="1">
    <location>
        <begin position="81"/>
        <end position="98"/>
    </location>
</feature>
<keyword evidence="4" id="KW-1185">Reference proteome</keyword>
<organism evidence="3 4">
    <name type="scientific">Amylolactobacillus amylophilus DSM 20533 = JCM 1125</name>
    <dbReference type="NCBI Taxonomy" id="1423721"/>
    <lineage>
        <taxon>Bacteria</taxon>
        <taxon>Bacillati</taxon>
        <taxon>Bacillota</taxon>
        <taxon>Bacilli</taxon>
        <taxon>Lactobacillales</taxon>
        <taxon>Lactobacillaceae</taxon>
        <taxon>Amylolactobacillus</taxon>
    </lineage>
</organism>
<accession>A0A1L6XCF5</accession>
<dbReference type="EMBL" id="CP018888">
    <property type="protein sequence ID" value="APT18658.1"/>
    <property type="molecule type" value="Genomic_DNA"/>
</dbReference>
<feature type="chain" id="PRO_5038814801" evidence="2">
    <location>
        <begin position="25"/>
        <end position="114"/>
    </location>
</feature>
<dbReference type="PROSITE" id="PS51257">
    <property type="entry name" value="PROKAR_LIPOPROTEIN"/>
    <property type="match status" value="1"/>
</dbReference>
<feature type="region of interest" description="Disordered" evidence="1">
    <location>
        <begin position="30"/>
        <end position="98"/>
    </location>
</feature>
<dbReference type="Proteomes" id="UP000185499">
    <property type="component" value="Chromosome"/>
</dbReference>
<sequence>MRKRSLLFIILTVMVVGGALTGCAGQKLDSASADSLTTPKVKQKNADSSRKNPTNTKVKIKAKAQRKAQNTPVETTAEAPKTQSSAANSGQVSNKGAQTTGHVECCVLMSKVRG</sequence>
<evidence type="ECO:0000313" key="3">
    <source>
        <dbReference type="EMBL" id="APT18658.1"/>
    </source>
</evidence>
<dbReference type="RefSeq" id="WP_056947265.1">
    <property type="nucleotide sequence ID" value="NZ_AYYS01000029.1"/>
</dbReference>
<proteinExistence type="predicted"/>
<name>A0A1L6XCF5_9LACO</name>
<keyword evidence="2" id="KW-0732">Signal</keyword>
<evidence type="ECO:0000256" key="2">
    <source>
        <dbReference type="SAM" id="SignalP"/>
    </source>
</evidence>
<gene>
    <name evidence="3" type="ORF">LA20533_05000</name>
</gene>
<evidence type="ECO:0000313" key="4">
    <source>
        <dbReference type="Proteomes" id="UP000185499"/>
    </source>
</evidence>
<evidence type="ECO:0000256" key="1">
    <source>
        <dbReference type="SAM" id="MobiDB-lite"/>
    </source>
</evidence>
<dbReference type="AlphaFoldDB" id="A0A1L6XCF5"/>
<protein>
    <submittedName>
        <fullName evidence="3">Uncharacterized protein</fullName>
    </submittedName>
</protein>
<feature type="signal peptide" evidence="2">
    <location>
        <begin position="1"/>
        <end position="24"/>
    </location>
</feature>
<dbReference type="KEGG" id="lah:LA20533_05000"/>
<reference evidence="3 4" key="1">
    <citation type="submission" date="2016-12" db="EMBL/GenBank/DDBJ databases">
        <title>The whole genome sequencing and assembly of Lactobacillus amylophilus DSM 20533T strain.</title>
        <authorList>
            <person name="Lee Y.-J."/>
            <person name="Yi H."/>
            <person name="Bahn Y.-S."/>
            <person name="Kim J.F."/>
            <person name="Lee D.-W."/>
        </authorList>
    </citation>
    <scope>NUCLEOTIDE SEQUENCE [LARGE SCALE GENOMIC DNA]</scope>
    <source>
        <strain evidence="3 4">DSM 20533</strain>
    </source>
</reference>